<organism evidence="2 3">
    <name type="scientific">Flectobacillus longus</name>
    <dbReference type="NCBI Taxonomy" id="2984207"/>
    <lineage>
        <taxon>Bacteria</taxon>
        <taxon>Pseudomonadati</taxon>
        <taxon>Bacteroidota</taxon>
        <taxon>Cytophagia</taxon>
        <taxon>Cytophagales</taxon>
        <taxon>Flectobacillaceae</taxon>
        <taxon>Flectobacillus</taxon>
    </lineage>
</organism>
<dbReference type="SUPFAM" id="SSF48452">
    <property type="entry name" value="TPR-like"/>
    <property type="match status" value="1"/>
</dbReference>
<dbReference type="PROSITE" id="PS51257">
    <property type="entry name" value="PROKAR_LIPOPROTEIN"/>
    <property type="match status" value="1"/>
</dbReference>
<dbReference type="EMBL" id="JASHID010000011">
    <property type="protein sequence ID" value="MDI9865813.1"/>
    <property type="molecule type" value="Genomic_DNA"/>
</dbReference>
<sequence>MKKVSSYIFLAATALMMSSCQDYLNINEDPSNPQVAEGYALLPPIMSQMVRGEQFDGRYAGQYSQVWSSSAAANTWDLHSYASGSDAGGEKWRSHYWSIGQNIDLIVADGVAKQKWDYVGAAKAIRAWSWQSTTDWHCEMVLKQAFEPNRYVFDYDSQDLIYEEVRRLSQEALDNLNKTGDGVGSLVRGDKVYGGNVDKWKKFVYANLARNANHISNKSSYNPDKVIEYCDKAMSSNADNFMVPHRGSSTADANFFGPLRDNMQSYRQTDFSISLLDGRVFNGVVDPRLPLMFTACVDGVYRGVTPGSVDPNATPVDNPKRVPILWGVAPSALVGKSPVDVTKGKYIYKDDAAFPIITYAEIQFIKAEAAFKKGDKTTALAAYKNAISAHMDFVGVSATDKATFLASKAVKQSGADLTLSDIMCQKFIALYAHGNVETWVDLRRYKYDANIYTGFALPRTLATDNNGKPAQRVRPRYNSEYVWNRASLDKLGGNNPDYHTYEQWFTKTE</sequence>
<dbReference type="Pfam" id="PF12771">
    <property type="entry name" value="SusD-like_2"/>
    <property type="match status" value="1"/>
</dbReference>
<keyword evidence="1" id="KW-0732">Signal</keyword>
<keyword evidence="3" id="KW-1185">Reference proteome</keyword>
<evidence type="ECO:0000256" key="1">
    <source>
        <dbReference type="SAM" id="SignalP"/>
    </source>
</evidence>
<accession>A0ABT6YRQ1</accession>
<protein>
    <submittedName>
        <fullName evidence="2">SusD/RagB family nutrient-binding outer membrane lipoprotein</fullName>
    </submittedName>
</protein>
<feature type="chain" id="PRO_5045765328" evidence="1">
    <location>
        <begin position="23"/>
        <end position="509"/>
    </location>
</feature>
<dbReference type="RefSeq" id="WP_283370755.1">
    <property type="nucleotide sequence ID" value="NZ_JASHID010000011.1"/>
</dbReference>
<feature type="signal peptide" evidence="1">
    <location>
        <begin position="1"/>
        <end position="22"/>
    </location>
</feature>
<dbReference type="Gene3D" id="1.25.40.390">
    <property type="match status" value="1"/>
</dbReference>
<name>A0ABT6YRQ1_9BACT</name>
<proteinExistence type="predicted"/>
<dbReference type="InterPro" id="IPR011990">
    <property type="entry name" value="TPR-like_helical_dom_sf"/>
</dbReference>
<gene>
    <name evidence="2" type="ORF">QM480_15820</name>
</gene>
<keyword evidence="2" id="KW-0449">Lipoprotein</keyword>
<comment type="caution">
    <text evidence="2">The sequence shown here is derived from an EMBL/GenBank/DDBJ whole genome shotgun (WGS) entry which is preliminary data.</text>
</comment>
<dbReference type="Proteomes" id="UP001236569">
    <property type="component" value="Unassembled WGS sequence"/>
</dbReference>
<evidence type="ECO:0000313" key="3">
    <source>
        <dbReference type="Proteomes" id="UP001236569"/>
    </source>
</evidence>
<dbReference type="InterPro" id="IPR041662">
    <property type="entry name" value="SusD-like_2"/>
</dbReference>
<reference evidence="2 3" key="1">
    <citation type="submission" date="2023-05" db="EMBL/GenBank/DDBJ databases">
        <title>Novel species of genus Flectobacillus isolated from stream in China.</title>
        <authorList>
            <person name="Lu H."/>
        </authorList>
    </citation>
    <scope>NUCLEOTIDE SEQUENCE [LARGE SCALE GENOMIC DNA]</scope>
    <source>
        <strain evidence="2 3">DC10W</strain>
    </source>
</reference>
<evidence type="ECO:0000313" key="2">
    <source>
        <dbReference type="EMBL" id="MDI9865813.1"/>
    </source>
</evidence>